<accession>A0A1H9P7V3</accession>
<reference evidence="3" key="1">
    <citation type="submission" date="2016-10" db="EMBL/GenBank/DDBJ databases">
        <authorList>
            <person name="Varghese N."/>
            <person name="Submissions S."/>
        </authorList>
    </citation>
    <scope>NUCLEOTIDE SEQUENCE [LARGE SCALE GENOMIC DNA]</scope>
    <source>
        <strain evidence="3">DSM 25055</strain>
    </source>
</reference>
<evidence type="ECO:0000313" key="3">
    <source>
        <dbReference type="Proteomes" id="UP000199114"/>
    </source>
</evidence>
<evidence type="ECO:0000313" key="2">
    <source>
        <dbReference type="EMBL" id="SER43859.1"/>
    </source>
</evidence>
<proteinExistence type="predicted"/>
<feature type="region of interest" description="Disordered" evidence="1">
    <location>
        <begin position="24"/>
        <end position="44"/>
    </location>
</feature>
<feature type="compositionally biased region" description="Polar residues" evidence="1">
    <location>
        <begin position="24"/>
        <end position="33"/>
    </location>
</feature>
<organism evidence="2 3">
    <name type="scientific">Natrinema salaciae</name>
    <dbReference type="NCBI Taxonomy" id="1186196"/>
    <lineage>
        <taxon>Archaea</taxon>
        <taxon>Methanobacteriati</taxon>
        <taxon>Methanobacteriota</taxon>
        <taxon>Stenosarchaea group</taxon>
        <taxon>Halobacteria</taxon>
        <taxon>Halobacteriales</taxon>
        <taxon>Natrialbaceae</taxon>
        <taxon>Natrinema</taxon>
    </lineage>
</organism>
<protein>
    <submittedName>
        <fullName evidence="2">Uncharacterized protein</fullName>
    </submittedName>
</protein>
<sequence>MYESNGTVHKYTLLHTLLVGKTETSSTGRQSNVRGGVPLENIESPPEWTATNGRTSHYCQQILGLVLKLIVSLWASGIASMDWNSRLRVGAIVITTGCVRSPLISPTVLNGQSTRSGCEVLSLNENSKRLFLTCLSSGYNLVNRDQLFIVEHAFAEDDTRTTHARVESGDAWAHRIIDVLRADGRVRTTESLIERVSGGFGRSTHAAVLVSRTMSWSLHTGYRYWEDNAERNENDGIVSSVSVTGATHCHQCSISLV</sequence>
<keyword evidence="3" id="KW-1185">Reference proteome</keyword>
<name>A0A1H9P7V3_9EURY</name>
<dbReference type="AlphaFoldDB" id="A0A1H9P7V3"/>
<gene>
    <name evidence="2" type="ORF">SAMN04489841_3880</name>
</gene>
<dbReference type="EMBL" id="FOFD01000005">
    <property type="protein sequence ID" value="SER43859.1"/>
    <property type="molecule type" value="Genomic_DNA"/>
</dbReference>
<evidence type="ECO:0000256" key="1">
    <source>
        <dbReference type="SAM" id="MobiDB-lite"/>
    </source>
</evidence>
<dbReference type="Proteomes" id="UP000199114">
    <property type="component" value="Unassembled WGS sequence"/>
</dbReference>